<keyword evidence="14" id="KW-1185">Reference proteome</keyword>
<dbReference type="InterPro" id="IPR036144">
    <property type="entry name" value="RibA-like_sf"/>
</dbReference>
<dbReference type="OrthoDB" id="9793111at2"/>
<accession>C6X758</accession>
<dbReference type="PANTHER" id="PTHR21327">
    <property type="entry name" value="GTP CYCLOHYDROLASE II-RELATED"/>
    <property type="match status" value="1"/>
</dbReference>
<keyword evidence="3 11" id="KW-0686">Riboflavin biosynthesis</keyword>
<dbReference type="InterPro" id="IPR000926">
    <property type="entry name" value="RibA"/>
</dbReference>
<keyword evidence="7 11" id="KW-0862">Zinc</keyword>
<feature type="active site" description="Nucleophile" evidence="11">
    <location>
        <position position="143"/>
    </location>
</feature>
<dbReference type="GO" id="GO:0008270">
    <property type="term" value="F:zinc ion binding"/>
    <property type="evidence" value="ECO:0007669"/>
    <property type="project" value="UniProtKB-UniRule"/>
</dbReference>
<evidence type="ECO:0000256" key="5">
    <source>
        <dbReference type="ARBA" id="ARBA00022741"/>
    </source>
</evidence>
<dbReference type="RefSeq" id="WP_015830556.1">
    <property type="nucleotide sequence ID" value="NC_012969.1"/>
</dbReference>
<evidence type="ECO:0000313" key="14">
    <source>
        <dbReference type="Proteomes" id="UP000002743"/>
    </source>
</evidence>
<dbReference type="HAMAP" id="MF_00179">
    <property type="entry name" value="RibA"/>
    <property type="match status" value="1"/>
</dbReference>
<evidence type="ECO:0000313" key="13">
    <source>
        <dbReference type="EMBL" id="ACT51201.1"/>
    </source>
</evidence>
<reference evidence="14" key="1">
    <citation type="submission" date="2009-07" db="EMBL/GenBank/DDBJ databases">
        <title>Complete sequence of chromosome of Methylovorus sp. SIP3-4.</title>
        <authorList>
            <person name="Lucas S."/>
            <person name="Copeland A."/>
            <person name="Lapidus A."/>
            <person name="Glavina del Rio T."/>
            <person name="Tice H."/>
            <person name="Bruce D."/>
            <person name="Goodwin L."/>
            <person name="Pitluck S."/>
            <person name="Clum A."/>
            <person name="Larimer F."/>
            <person name="Land M."/>
            <person name="Hauser L."/>
            <person name="Kyrpides N."/>
            <person name="Mikhailova N."/>
            <person name="Kayluzhnaya M."/>
            <person name="Chistoserdova L."/>
        </authorList>
    </citation>
    <scope>NUCLEOTIDE SEQUENCE [LARGE SCALE GENOMIC DNA]</scope>
    <source>
        <strain evidence="14">SIP3-4</strain>
    </source>
</reference>
<dbReference type="EC" id="3.5.4.25" evidence="11"/>
<dbReference type="Gene3D" id="3.40.50.10990">
    <property type="entry name" value="GTP cyclohydrolase II"/>
    <property type="match status" value="1"/>
</dbReference>
<comment type="similarity">
    <text evidence="2">In the N-terminal section; belongs to the DHBP synthase family.</text>
</comment>
<dbReference type="NCBIfam" id="TIGR00505">
    <property type="entry name" value="ribA"/>
    <property type="match status" value="1"/>
</dbReference>
<dbReference type="UniPathway" id="UPA00275">
    <property type="reaction ID" value="UER00400"/>
</dbReference>
<dbReference type="Proteomes" id="UP000002743">
    <property type="component" value="Chromosome"/>
</dbReference>
<comment type="similarity">
    <text evidence="11">Belongs to the GTP cyclohydrolase II family.</text>
</comment>
<feature type="binding site" evidence="11">
    <location>
        <position position="169"/>
    </location>
    <ligand>
        <name>GTP</name>
        <dbReference type="ChEBI" id="CHEBI:37565"/>
    </ligand>
</feature>
<dbReference type="GO" id="GO:0005525">
    <property type="term" value="F:GTP binding"/>
    <property type="evidence" value="ECO:0007669"/>
    <property type="project" value="UniProtKB-KW"/>
</dbReference>
<dbReference type="GO" id="GO:0003935">
    <property type="term" value="F:GTP cyclohydrolase II activity"/>
    <property type="evidence" value="ECO:0007669"/>
    <property type="project" value="UniProtKB-UniRule"/>
</dbReference>
<reference evidence="13 14" key="2">
    <citation type="journal article" date="2011" name="J. Bacteriol.">
        <title>Genomes of three methylotrophs from a single niche uncover genetic and metabolic divergence of Methylophilaceae.</title>
        <authorList>
            <person name="Lapidus A."/>
            <person name="Clum A."/>
            <person name="Labutti K."/>
            <person name="Kaluzhnaya M.G."/>
            <person name="Lim S."/>
            <person name="Beck D.A."/>
            <person name="Glavina Del Rio T."/>
            <person name="Nolan M."/>
            <person name="Mavromatis K."/>
            <person name="Huntemann M."/>
            <person name="Lucas S."/>
            <person name="Lidstrom M.E."/>
            <person name="Ivanova N."/>
            <person name="Chistoserdova L."/>
        </authorList>
    </citation>
    <scope>NUCLEOTIDE SEQUENCE [LARGE SCALE GENOMIC DNA]</scope>
    <source>
        <strain evidence="13 14">SIP3-4</strain>
    </source>
</reference>
<feature type="binding site" evidence="11">
    <location>
        <position position="68"/>
    </location>
    <ligand>
        <name>Zn(2+)</name>
        <dbReference type="ChEBI" id="CHEBI:29105"/>
        <note>catalytic</note>
    </ligand>
</feature>
<dbReference type="KEGG" id="mei:Msip34_1959"/>
<keyword evidence="6 11" id="KW-0378">Hydrolase</keyword>
<evidence type="ECO:0000256" key="3">
    <source>
        <dbReference type="ARBA" id="ARBA00022619"/>
    </source>
</evidence>
<comment type="cofactor">
    <cofactor evidence="11">
        <name>Zn(2+)</name>
        <dbReference type="ChEBI" id="CHEBI:29105"/>
    </cofactor>
    <text evidence="11">Binds 1 zinc ion per subunit.</text>
</comment>
<feature type="binding site" evidence="11">
    <location>
        <position position="81"/>
    </location>
    <ligand>
        <name>Zn(2+)</name>
        <dbReference type="ChEBI" id="CHEBI:29105"/>
        <note>catalytic</note>
    </ligand>
</feature>
<feature type="binding site" evidence="11">
    <location>
        <begin position="107"/>
        <end position="109"/>
    </location>
    <ligand>
        <name>GTP</name>
        <dbReference type="ChEBI" id="CHEBI:37565"/>
    </ligand>
</feature>
<dbReference type="EMBL" id="CP001674">
    <property type="protein sequence ID" value="ACT51201.1"/>
    <property type="molecule type" value="Genomic_DNA"/>
</dbReference>
<feature type="binding site" evidence="11">
    <location>
        <position position="84"/>
    </location>
    <ligand>
        <name>GTP</name>
        <dbReference type="ChEBI" id="CHEBI:37565"/>
    </ligand>
</feature>
<gene>
    <name evidence="11" type="primary">ribA</name>
    <name evidence="13" type="ordered locus">Msip34_1959</name>
</gene>
<dbReference type="Pfam" id="PF00925">
    <property type="entry name" value="GTP_cyclohydro2"/>
    <property type="match status" value="1"/>
</dbReference>
<evidence type="ECO:0000259" key="12">
    <source>
        <dbReference type="Pfam" id="PF00925"/>
    </source>
</evidence>
<evidence type="ECO:0000256" key="10">
    <source>
        <dbReference type="ARBA" id="ARBA00049295"/>
    </source>
</evidence>
<sequence length="208" mass="22858">MRSSEALRFPPVAGQRVERIASAPLPTRHGQFDLHVYREADSGIEHVALVAGEVARQQEVLVRLHSECLTGDVFGSSRCDCGEQLQRSQQLIADAGLGVVVYLRGQEGRGIGLANKIRAYQLQDQGLDTVEANLALGLPVDGRRYDAAIAILHDLQVRSVQLLSNNPDKLQCLAESGFAPSQQPLRMVAGPHNQHYLDTKRLKLGHWL</sequence>
<organism evidence="13 14">
    <name type="scientific">Methylovorus glucosotrophus (strain SIP3-4)</name>
    <dbReference type="NCBI Taxonomy" id="582744"/>
    <lineage>
        <taxon>Bacteria</taxon>
        <taxon>Pseudomonadati</taxon>
        <taxon>Pseudomonadota</taxon>
        <taxon>Betaproteobacteria</taxon>
        <taxon>Nitrosomonadales</taxon>
        <taxon>Methylophilaceae</taxon>
        <taxon>Methylovorus</taxon>
    </lineage>
</organism>
<evidence type="ECO:0000256" key="9">
    <source>
        <dbReference type="ARBA" id="ARBA00043932"/>
    </source>
</evidence>
<dbReference type="HOGENOM" id="CLU_020273_2_1_4"/>
<feature type="binding site" evidence="11">
    <location>
        <begin position="63"/>
        <end position="67"/>
    </location>
    <ligand>
        <name>GTP</name>
        <dbReference type="ChEBI" id="CHEBI:37565"/>
    </ligand>
</feature>
<keyword evidence="8 11" id="KW-0342">GTP-binding</keyword>
<proteinExistence type="inferred from homology"/>
<dbReference type="InterPro" id="IPR032677">
    <property type="entry name" value="GTP_cyclohydro_II"/>
</dbReference>
<feature type="active site" description="Proton acceptor" evidence="11">
    <location>
        <position position="141"/>
    </location>
</feature>
<dbReference type="NCBIfam" id="NF001591">
    <property type="entry name" value="PRK00393.1"/>
    <property type="match status" value="1"/>
</dbReference>
<dbReference type="CDD" id="cd00641">
    <property type="entry name" value="GTP_cyclohydro2"/>
    <property type="match status" value="1"/>
</dbReference>
<comment type="function">
    <text evidence="9 11">Catalyzes the conversion of GTP to 2,5-diamino-6-ribosylamino-4(3H)-pyrimidinone 5'-phosphate (DARP), formate and pyrophosphate.</text>
</comment>
<name>C6X758_METGS</name>
<evidence type="ECO:0000256" key="6">
    <source>
        <dbReference type="ARBA" id="ARBA00022801"/>
    </source>
</evidence>
<keyword evidence="5 11" id="KW-0547">Nucleotide-binding</keyword>
<dbReference type="AlphaFoldDB" id="C6X758"/>
<feature type="binding site" evidence="11">
    <location>
        <position position="129"/>
    </location>
    <ligand>
        <name>GTP</name>
        <dbReference type="ChEBI" id="CHEBI:37565"/>
    </ligand>
</feature>
<evidence type="ECO:0000256" key="1">
    <source>
        <dbReference type="ARBA" id="ARBA00004853"/>
    </source>
</evidence>
<feature type="binding site" evidence="11">
    <location>
        <position position="79"/>
    </location>
    <ligand>
        <name>Zn(2+)</name>
        <dbReference type="ChEBI" id="CHEBI:29105"/>
        <note>catalytic</note>
    </ligand>
</feature>
<dbReference type="FunFam" id="3.40.50.10990:FF:000001">
    <property type="entry name" value="Riboflavin biosynthesis protein RibBA"/>
    <property type="match status" value="1"/>
</dbReference>
<evidence type="ECO:0000256" key="11">
    <source>
        <dbReference type="HAMAP-Rule" id="MF_00179"/>
    </source>
</evidence>
<evidence type="ECO:0000256" key="8">
    <source>
        <dbReference type="ARBA" id="ARBA00023134"/>
    </source>
</evidence>
<dbReference type="SUPFAM" id="SSF142695">
    <property type="entry name" value="RibA-like"/>
    <property type="match status" value="1"/>
</dbReference>
<comment type="catalytic activity">
    <reaction evidence="10 11">
        <text>GTP + 4 H2O = 2,5-diamino-6-hydroxy-4-(5-phosphoribosylamino)-pyrimidine + formate + 2 phosphate + 3 H(+)</text>
        <dbReference type="Rhea" id="RHEA:23704"/>
        <dbReference type="ChEBI" id="CHEBI:15377"/>
        <dbReference type="ChEBI" id="CHEBI:15378"/>
        <dbReference type="ChEBI" id="CHEBI:15740"/>
        <dbReference type="ChEBI" id="CHEBI:37565"/>
        <dbReference type="ChEBI" id="CHEBI:43474"/>
        <dbReference type="ChEBI" id="CHEBI:58614"/>
        <dbReference type="EC" id="3.5.4.25"/>
    </reaction>
</comment>
<dbReference type="PANTHER" id="PTHR21327:SF18">
    <property type="entry name" value="3,4-DIHYDROXY-2-BUTANONE 4-PHOSPHATE SYNTHASE"/>
    <property type="match status" value="1"/>
</dbReference>
<dbReference type="GO" id="GO:0005829">
    <property type="term" value="C:cytosol"/>
    <property type="evidence" value="ECO:0007669"/>
    <property type="project" value="TreeGrafter"/>
</dbReference>
<evidence type="ECO:0000256" key="4">
    <source>
        <dbReference type="ARBA" id="ARBA00022723"/>
    </source>
</evidence>
<dbReference type="STRING" id="582744.Msip34_1959"/>
<dbReference type="GO" id="GO:0008686">
    <property type="term" value="F:3,4-dihydroxy-2-butanone-4-phosphate synthase activity"/>
    <property type="evidence" value="ECO:0007669"/>
    <property type="project" value="TreeGrafter"/>
</dbReference>
<dbReference type="GO" id="GO:0009231">
    <property type="term" value="P:riboflavin biosynthetic process"/>
    <property type="evidence" value="ECO:0007669"/>
    <property type="project" value="UniProtKB-UniRule"/>
</dbReference>
<dbReference type="eggNOG" id="COG0807">
    <property type="taxonomic scope" value="Bacteria"/>
</dbReference>
<feature type="domain" description="GTP cyclohydrolase II" evidence="12">
    <location>
        <begin position="18"/>
        <end position="177"/>
    </location>
</feature>
<protein>
    <recommendedName>
        <fullName evidence="11">GTP cyclohydrolase-2</fullName>
        <ecNumber evidence="11">3.5.4.25</ecNumber>
    </recommendedName>
    <alternativeName>
        <fullName evidence="11">GTP cyclohydrolase II</fullName>
    </alternativeName>
</protein>
<keyword evidence="4 11" id="KW-0479">Metal-binding</keyword>
<evidence type="ECO:0000256" key="7">
    <source>
        <dbReference type="ARBA" id="ARBA00022833"/>
    </source>
</evidence>
<feature type="binding site" evidence="11">
    <location>
        <position position="164"/>
    </location>
    <ligand>
        <name>GTP</name>
        <dbReference type="ChEBI" id="CHEBI:37565"/>
    </ligand>
</feature>
<evidence type="ECO:0000256" key="2">
    <source>
        <dbReference type="ARBA" id="ARBA00005520"/>
    </source>
</evidence>
<comment type="pathway">
    <text evidence="1 11">Cofactor biosynthesis; riboflavin biosynthesis; 5-amino-6-(D-ribitylamino)uracil from GTP: step 1/4.</text>
</comment>